<evidence type="ECO:0000256" key="3">
    <source>
        <dbReference type="ARBA" id="ARBA00023125"/>
    </source>
</evidence>
<dbReference type="PRINTS" id="PR00404">
    <property type="entry name" value="MADSDOMAIN"/>
</dbReference>
<evidence type="ECO:0000313" key="8">
    <source>
        <dbReference type="EMBL" id="KAA8893029.1"/>
    </source>
</evidence>
<dbReference type="PANTHER" id="PTHR48019">
    <property type="entry name" value="SERUM RESPONSE FACTOR HOMOLOG"/>
    <property type="match status" value="1"/>
</dbReference>
<gene>
    <name evidence="9" type="ORF">FN846DRAFT_894250</name>
    <name evidence="8" type="ORF">FN846DRAFT_914567</name>
</gene>
<comment type="caution">
    <text evidence="9">The sequence shown here is derived from an EMBL/GenBank/DDBJ whole genome shotgun (WGS) entry which is preliminary data.</text>
</comment>
<evidence type="ECO:0000256" key="2">
    <source>
        <dbReference type="ARBA" id="ARBA00023015"/>
    </source>
</evidence>
<dbReference type="InterPro" id="IPR050142">
    <property type="entry name" value="MADS-box/MEF2_TF"/>
</dbReference>
<keyword evidence="4" id="KW-0804">Transcription</keyword>
<dbReference type="OrthoDB" id="3551822at2759"/>
<evidence type="ECO:0000256" key="1">
    <source>
        <dbReference type="ARBA" id="ARBA00004123"/>
    </source>
</evidence>
<keyword evidence="5" id="KW-0539">Nucleus</keyword>
<feature type="compositionally biased region" description="Basic and acidic residues" evidence="6">
    <location>
        <begin position="74"/>
        <end position="85"/>
    </location>
</feature>
<evidence type="ECO:0000256" key="4">
    <source>
        <dbReference type="ARBA" id="ARBA00023163"/>
    </source>
</evidence>
<accession>A0A5J5EJU5</accession>
<organism evidence="9 10">
    <name type="scientific">Sphaerosporella brunnea</name>
    <dbReference type="NCBI Taxonomy" id="1250544"/>
    <lineage>
        <taxon>Eukaryota</taxon>
        <taxon>Fungi</taxon>
        <taxon>Dikarya</taxon>
        <taxon>Ascomycota</taxon>
        <taxon>Pezizomycotina</taxon>
        <taxon>Pezizomycetes</taxon>
        <taxon>Pezizales</taxon>
        <taxon>Pyronemataceae</taxon>
        <taxon>Sphaerosporella</taxon>
    </lineage>
</organism>
<dbReference type="SMART" id="SM00432">
    <property type="entry name" value="MADS"/>
    <property type="match status" value="1"/>
</dbReference>
<dbReference type="EMBL" id="VXIS01000272">
    <property type="protein sequence ID" value="KAA8895319.1"/>
    <property type="molecule type" value="Genomic_DNA"/>
</dbReference>
<dbReference type="SUPFAM" id="SSF55455">
    <property type="entry name" value="SRF-like"/>
    <property type="match status" value="1"/>
</dbReference>
<evidence type="ECO:0000259" key="7">
    <source>
        <dbReference type="PROSITE" id="PS50066"/>
    </source>
</evidence>
<protein>
    <recommendedName>
        <fullName evidence="7">MADS-box domain-containing protein</fullName>
    </recommendedName>
</protein>
<feature type="domain" description="MADS-box" evidence="7">
    <location>
        <begin position="9"/>
        <end position="54"/>
    </location>
</feature>
<dbReference type="InterPro" id="IPR002100">
    <property type="entry name" value="TF_MADSbox"/>
</dbReference>
<proteinExistence type="predicted"/>
<dbReference type="GO" id="GO:0045944">
    <property type="term" value="P:positive regulation of transcription by RNA polymerase II"/>
    <property type="evidence" value="ECO:0007669"/>
    <property type="project" value="UniProtKB-ARBA"/>
</dbReference>
<comment type="subcellular location">
    <subcellularLocation>
        <location evidence="1">Nucleus</location>
    </subcellularLocation>
</comment>
<evidence type="ECO:0000256" key="6">
    <source>
        <dbReference type="SAM" id="MobiDB-lite"/>
    </source>
</evidence>
<evidence type="ECO:0000313" key="10">
    <source>
        <dbReference type="Proteomes" id="UP000326924"/>
    </source>
</evidence>
<sequence length="138" mass="16000">MPSDKAIANERNKFRKRRNNFLRKAFELGKLCDADVAVIVHEKGNYYTYRSTDDYWWPPSIEEIDKAEHKLPRHFAQDRDSHEANESSGAMNLVSPPQFKFPKPGIPASERTASQYKNLQRVCYPFDYITGTGKSRSK</sequence>
<dbReference type="Proteomes" id="UP000326924">
    <property type="component" value="Unassembled WGS sequence"/>
</dbReference>
<keyword evidence="3" id="KW-0238">DNA-binding</keyword>
<keyword evidence="2" id="KW-0805">Transcription regulation</keyword>
<dbReference type="InParanoid" id="A0A5J5EJU5"/>
<dbReference type="AlphaFoldDB" id="A0A5J5EJU5"/>
<dbReference type="GO" id="GO:0003677">
    <property type="term" value="F:DNA binding"/>
    <property type="evidence" value="ECO:0007669"/>
    <property type="project" value="UniProtKB-KW"/>
</dbReference>
<name>A0A5J5EJU5_9PEZI</name>
<dbReference type="EMBL" id="VXIS01000521">
    <property type="protein sequence ID" value="KAA8893029.1"/>
    <property type="molecule type" value="Genomic_DNA"/>
</dbReference>
<keyword evidence="10" id="KW-1185">Reference proteome</keyword>
<dbReference type="PROSITE" id="PS50066">
    <property type="entry name" value="MADS_BOX_2"/>
    <property type="match status" value="1"/>
</dbReference>
<feature type="region of interest" description="Disordered" evidence="6">
    <location>
        <begin position="74"/>
        <end position="107"/>
    </location>
</feature>
<dbReference type="Pfam" id="PF00319">
    <property type="entry name" value="SRF-TF"/>
    <property type="match status" value="1"/>
</dbReference>
<dbReference type="GO" id="GO:0005634">
    <property type="term" value="C:nucleus"/>
    <property type="evidence" value="ECO:0007669"/>
    <property type="project" value="UniProtKB-SubCell"/>
</dbReference>
<evidence type="ECO:0000313" key="9">
    <source>
        <dbReference type="EMBL" id="KAA8895319.1"/>
    </source>
</evidence>
<evidence type="ECO:0000256" key="5">
    <source>
        <dbReference type="ARBA" id="ARBA00023242"/>
    </source>
</evidence>
<dbReference type="Gene3D" id="3.40.1810.10">
    <property type="entry name" value="Transcription factor, MADS-box"/>
    <property type="match status" value="1"/>
</dbReference>
<dbReference type="InterPro" id="IPR036879">
    <property type="entry name" value="TF_MADSbox_sf"/>
</dbReference>
<dbReference type="GO" id="GO:0046983">
    <property type="term" value="F:protein dimerization activity"/>
    <property type="evidence" value="ECO:0007669"/>
    <property type="project" value="InterPro"/>
</dbReference>
<reference evidence="9 10" key="1">
    <citation type="submission" date="2019-09" db="EMBL/GenBank/DDBJ databases">
        <title>Draft genome of the ectomycorrhizal ascomycete Sphaerosporella brunnea.</title>
        <authorList>
            <consortium name="DOE Joint Genome Institute"/>
            <person name="Benucci G.M."/>
            <person name="Marozzi G."/>
            <person name="Antonielli L."/>
            <person name="Sanchez S."/>
            <person name="Marco P."/>
            <person name="Wang X."/>
            <person name="Falini L.B."/>
            <person name="Barry K."/>
            <person name="Haridas S."/>
            <person name="Lipzen A."/>
            <person name="Labutti K."/>
            <person name="Grigoriev I.V."/>
            <person name="Murat C."/>
            <person name="Martin F."/>
            <person name="Albertini E."/>
            <person name="Donnini D."/>
            <person name="Bonito G."/>
        </authorList>
    </citation>
    <scope>NUCLEOTIDE SEQUENCE [LARGE SCALE GENOMIC DNA]</scope>
    <source>
        <strain evidence="9 10">Sb_GMNB300</strain>
    </source>
</reference>